<keyword evidence="3" id="KW-0732">Signal</keyword>
<dbReference type="KEGG" id="bbel:109463101"/>
<dbReference type="Proteomes" id="UP000515135">
    <property type="component" value="Unplaced"/>
</dbReference>
<protein>
    <submittedName>
        <fullName evidence="5">Uncharacterized protein LOC109463101</fullName>
    </submittedName>
</protein>
<feature type="compositionally biased region" description="Polar residues" evidence="1">
    <location>
        <begin position="289"/>
        <end position="307"/>
    </location>
</feature>
<evidence type="ECO:0000256" key="3">
    <source>
        <dbReference type="SAM" id="SignalP"/>
    </source>
</evidence>
<evidence type="ECO:0000313" key="5">
    <source>
        <dbReference type="RefSeq" id="XP_019615373.1"/>
    </source>
</evidence>
<keyword evidence="2" id="KW-0812">Transmembrane</keyword>
<feature type="chain" id="PRO_5028294306" evidence="3">
    <location>
        <begin position="25"/>
        <end position="307"/>
    </location>
</feature>
<evidence type="ECO:0000256" key="2">
    <source>
        <dbReference type="SAM" id="Phobius"/>
    </source>
</evidence>
<dbReference type="AlphaFoldDB" id="A0A6P4XTG9"/>
<feature type="region of interest" description="Disordered" evidence="1">
    <location>
        <begin position="157"/>
        <end position="182"/>
    </location>
</feature>
<evidence type="ECO:0000313" key="4">
    <source>
        <dbReference type="Proteomes" id="UP000515135"/>
    </source>
</evidence>
<dbReference type="OrthoDB" id="10386831at2759"/>
<feature type="compositionally biased region" description="Basic and acidic residues" evidence="1">
    <location>
        <begin position="158"/>
        <end position="172"/>
    </location>
</feature>
<feature type="transmembrane region" description="Helical" evidence="2">
    <location>
        <begin position="52"/>
        <end position="75"/>
    </location>
</feature>
<name>A0A6P4XTG9_BRABE</name>
<keyword evidence="2" id="KW-1133">Transmembrane helix</keyword>
<sequence length="307" mass="32726">MGRKLRHLLIFLIIILKEPNMPEAVCSCAPSAPLITSDKPESATSFNLSLLVGSVCGSGAGLFVLIGTILGAVWYKRRTRHPPVGLNPSNSNTNTAVPFRNPSRSQLLAALQSNPIYSDVKAPQENPISTEMAIGHDQTGQGQSQTITNTTADVMASGDDHHYEDVDNHHDQTGQGQSQAITESNANTTATAMTSGHNQTGWGQSQAITESNTNTTATAMTSGHDQTGQGQSQANIQSLTVLTHNQILAALKPNFMQVGVETLPKELASCQEQASQVQSQAIPEFLDTRNPSYGTGQTASQRSSLYQ</sequence>
<feature type="region of interest" description="Disordered" evidence="1">
    <location>
        <begin position="284"/>
        <end position="307"/>
    </location>
</feature>
<evidence type="ECO:0000256" key="1">
    <source>
        <dbReference type="SAM" id="MobiDB-lite"/>
    </source>
</evidence>
<reference evidence="5" key="1">
    <citation type="submission" date="2025-08" db="UniProtKB">
        <authorList>
            <consortium name="RefSeq"/>
        </authorList>
    </citation>
    <scope>IDENTIFICATION</scope>
    <source>
        <tissue evidence="5">Gonad</tissue>
    </source>
</reference>
<keyword evidence="4" id="KW-1185">Reference proteome</keyword>
<proteinExistence type="predicted"/>
<organism evidence="4 5">
    <name type="scientific">Branchiostoma belcheri</name>
    <name type="common">Amphioxus</name>
    <dbReference type="NCBI Taxonomy" id="7741"/>
    <lineage>
        <taxon>Eukaryota</taxon>
        <taxon>Metazoa</taxon>
        <taxon>Chordata</taxon>
        <taxon>Cephalochordata</taxon>
        <taxon>Leptocardii</taxon>
        <taxon>Amphioxiformes</taxon>
        <taxon>Branchiostomatidae</taxon>
        <taxon>Branchiostoma</taxon>
    </lineage>
</organism>
<keyword evidence="2" id="KW-0472">Membrane</keyword>
<dbReference type="GeneID" id="109463101"/>
<feature type="compositionally biased region" description="Polar residues" evidence="1">
    <location>
        <begin position="173"/>
        <end position="182"/>
    </location>
</feature>
<gene>
    <name evidence="5" type="primary">LOC109463101</name>
</gene>
<accession>A0A6P4XTG9</accession>
<dbReference type="RefSeq" id="XP_019615373.1">
    <property type="nucleotide sequence ID" value="XM_019759814.1"/>
</dbReference>
<feature type="signal peptide" evidence="3">
    <location>
        <begin position="1"/>
        <end position="24"/>
    </location>
</feature>